<dbReference type="Proteomes" id="UP000709295">
    <property type="component" value="Unassembled WGS sequence"/>
</dbReference>
<protein>
    <submittedName>
        <fullName evidence="1">Uncharacterized protein</fullName>
    </submittedName>
</protein>
<dbReference type="AlphaFoldDB" id="A0A8J5I6Q4"/>
<organism evidence="1 2">
    <name type="scientific">Phytophthora aleatoria</name>
    <dbReference type="NCBI Taxonomy" id="2496075"/>
    <lineage>
        <taxon>Eukaryota</taxon>
        <taxon>Sar</taxon>
        <taxon>Stramenopiles</taxon>
        <taxon>Oomycota</taxon>
        <taxon>Peronosporomycetes</taxon>
        <taxon>Peronosporales</taxon>
        <taxon>Peronosporaceae</taxon>
        <taxon>Phytophthora</taxon>
    </lineage>
</organism>
<gene>
    <name evidence="1" type="ORF">JG688_00014899</name>
</gene>
<proteinExistence type="predicted"/>
<dbReference type="EMBL" id="JAENGY010001496">
    <property type="protein sequence ID" value="KAG6948866.1"/>
    <property type="molecule type" value="Genomic_DNA"/>
</dbReference>
<comment type="caution">
    <text evidence="1">The sequence shown here is derived from an EMBL/GenBank/DDBJ whole genome shotgun (WGS) entry which is preliminary data.</text>
</comment>
<keyword evidence="2" id="KW-1185">Reference proteome</keyword>
<evidence type="ECO:0000313" key="1">
    <source>
        <dbReference type="EMBL" id="KAG6948866.1"/>
    </source>
</evidence>
<evidence type="ECO:0000313" key="2">
    <source>
        <dbReference type="Proteomes" id="UP000709295"/>
    </source>
</evidence>
<name>A0A8J5I6Q4_9STRA</name>
<accession>A0A8J5I6Q4</accession>
<sequence length="71" mass="8095">MKDTRRDCEVLTAKIMAVFVRDQHPDWLQIYLEGKKMPLLLTSLCLDCSAGSHIGMDSFSERQVGSRKMCC</sequence>
<reference evidence="1" key="1">
    <citation type="submission" date="2021-01" db="EMBL/GenBank/DDBJ databases">
        <title>Phytophthora aleatoria, a newly-described species from Pinus radiata is distinct from Phytophthora cactorum isolates based on comparative genomics.</title>
        <authorList>
            <person name="Mcdougal R."/>
            <person name="Panda P."/>
            <person name="Williams N."/>
            <person name="Studholme D.J."/>
        </authorList>
    </citation>
    <scope>NUCLEOTIDE SEQUENCE</scope>
    <source>
        <strain evidence="1">NZFS 4037</strain>
    </source>
</reference>